<dbReference type="RefSeq" id="WP_082045613.1">
    <property type="nucleotide sequence ID" value="NZ_CP010418.1"/>
</dbReference>
<accession>A0A0C4WUF8</accession>
<sequence length="101" mass="11115">MNVSKITIAFVFSSLILFAYIPAHAKDPCETVLCMYGKLKGANPSECSSAISDYFSILKKKHGSIRWGKTFTARQQFLDSCPSADRGITTKINSKFGKSRG</sequence>
<dbReference type="Proteomes" id="UP000068210">
    <property type="component" value="Plasmid pAcX50c"/>
</dbReference>
<dbReference type="EMBL" id="CP010418">
    <property type="protein sequence ID" value="AJE23525.1"/>
    <property type="molecule type" value="Genomic_DNA"/>
</dbReference>
<proteinExistence type="predicted"/>
<keyword evidence="1" id="KW-0732">Signal</keyword>
<dbReference type="Pfam" id="PF07424">
    <property type="entry name" value="TrbM"/>
    <property type="match status" value="1"/>
</dbReference>
<dbReference type="KEGG" id="acx:Achr_c440"/>
<gene>
    <name evidence="2" type="primary">kikA</name>
    <name evidence="2" type="ORF">Achr_c440</name>
</gene>
<keyword evidence="2" id="KW-0614">Plasmid</keyword>
<reference evidence="2 3" key="1">
    <citation type="journal article" date="2015" name="PLoS ONE">
        <title>Azotobacter Genomes: The Genome of Azotobacter chroococcum NCIMB 8003 (ATCC 4412).</title>
        <authorList>
            <person name="Robson R.L."/>
            <person name="Jones R."/>
            <person name="Robson R.M."/>
            <person name="Schwartz A."/>
            <person name="Richardson T.H."/>
        </authorList>
    </citation>
    <scope>NUCLEOTIDE SEQUENCE [LARGE SCALE GENOMIC DNA]</scope>
    <source>
        <strain evidence="2 3">NCIMB 8003</strain>
        <plasmid evidence="3">Plasmid pAcX50c</plasmid>
    </source>
</reference>
<dbReference type="HOGENOM" id="CLU_159230_0_0_6"/>
<keyword evidence="3" id="KW-1185">Reference proteome</keyword>
<geneLocation type="plasmid" evidence="2 3">
    <name>pAcX50c</name>
</geneLocation>
<feature type="chain" id="PRO_5002185245" evidence="1">
    <location>
        <begin position="26"/>
        <end position="101"/>
    </location>
</feature>
<name>A0A0C4WUF8_9GAMM</name>
<feature type="signal peptide" evidence="1">
    <location>
        <begin position="1"/>
        <end position="25"/>
    </location>
</feature>
<protein>
    <submittedName>
        <fullName evidence="2">IncN plasmid killer protein</fullName>
    </submittedName>
</protein>
<dbReference type="InterPro" id="IPR009989">
    <property type="entry name" value="TrbM"/>
</dbReference>
<evidence type="ECO:0000256" key="1">
    <source>
        <dbReference type="SAM" id="SignalP"/>
    </source>
</evidence>
<evidence type="ECO:0000313" key="2">
    <source>
        <dbReference type="EMBL" id="AJE23525.1"/>
    </source>
</evidence>
<dbReference type="AlphaFoldDB" id="A0A0C4WUF8"/>
<organism evidence="2 3">
    <name type="scientific">Azotobacter chroococcum NCIMB 8003</name>
    <dbReference type="NCBI Taxonomy" id="1328314"/>
    <lineage>
        <taxon>Bacteria</taxon>
        <taxon>Pseudomonadati</taxon>
        <taxon>Pseudomonadota</taxon>
        <taxon>Gammaproteobacteria</taxon>
        <taxon>Pseudomonadales</taxon>
        <taxon>Pseudomonadaceae</taxon>
        <taxon>Azotobacter</taxon>
    </lineage>
</organism>
<evidence type="ECO:0000313" key="3">
    <source>
        <dbReference type="Proteomes" id="UP000068210"/>
    </source>
</evidence>